<dbReference type="AlphaFoldDB" id="A0AAV2H6X7"/>
<dbReference type="EMBL" id="CAXITT010000024">
    <property type="protein sequence ID" value="CAL1527901.1"/>
    <property type="molecule type" value="Genomic_DNA"/>
</dbReference>
<reference evidence="1 2" key="1">
    <citation type="submission" date="2024-04" db="EMBL/GenBank/DDBJ databases">
        <authorList>
            <consortium name="Genoscope - CEA"/>
            <person name="William W."/>
        </authorList>
    </citation>
    <scope>NUCLEOTIDE SEQUENCE [LARGE SCALE GENOMIC DNA]</scope>
</reference>
<gene>
    <name evidence="1" type="ORF">GSLYS_00002071001</name>
</gene>
<accession>A0AAV2H6X7</accession>
<comment type="caution">
    <text evidence="1">The sequence shown here is derived from an EMBL/GenBank/DDBJ whole genome shotgun (WGS) entry which is preliminary data.</text>
</comment>
<evidence type="ECO:0000313" key="2">
    <source>
        <dbReference type="Proteomes" id="UP001497497"/>
    </source>
</evidence>
<dbReference type="Proteomes" id="UP001497497">
    <property type="component" value="Unassembled WGS sequence"/>
</dbReference>
<protein>
    <submittedName>
        <fullName evidence="1">Uncharacterized protein</fullName>
    </submittedName>
</protein>
<sequence>MVDLYICCCKRSKMACSGNHKPSKQARAKLDSFVVALTKKGIKLLALDFDKTIIDIHSGGMWNEGVDKLASHVRPCMRDLMEVASHKGLFVAIVTFHRQEWIIKEVLLKVLPKKVAKKIYIQANTIDFMQKQRTSSVGTSEPCNAAVSTSATSPSTVVRVFMPELNGKQAHIEAVIAAIHRDYNVTLKKNEIILMDDDINNVRIASCHGHYAFQVQQNVDYNSFESFETMLLL</sequence>
<evidence type="ECO:0000313" key="1">
    <source>
        <dbReference type="EMBL" id="CAL1527901.1"/>
    </source>
</evidence>
<proteinExistence type="predicted"/>
<keyword evidence="2" id="KW-1185">Reference proteome</keyword>
<organism evidence="1 2">
    <name type="scientific">Lymnaea stagnalis</name>
    <name type="common">Great pond snail</name>
    <name type="synonym">Helix stagnalis</name>
    <dbReference type="NCBI Taxonomy" id="6523"/>
    <lineage>
        <taxon>Eukaryota</taxon>
        <taxon>Metazoa</taxon>
        <taxon>Spiralia</taxon>
        <taxon>Lophotrochozoa</taxon>
        <taxon>Mollusca</taxon>
        <taxon>Gastropoda</taxon>
        <taxon>Heterobranchia</taxon>
        <taxon>Euthyneura</taxon>
        <taxon>Panpulmonata</taxon>
        <taxon>Hygrophila</taxon>
        <taxon>Lymnaeoidea</taxon>
        <taxon>Lymnaeidae</taxon>
        <taxon>Lymnaea</taxon>
    </lineage>
</organism>
<dbReference type="SUPFAM" id="SSF56784">
    <property type="entry name" value="HAD-like"/>
    <property type="match status" value="1"/>
</dbReference>
<dbReference type="InterPro" id="IPR036412">
    <property type="entry name" value="HAD-like_sf"/>
</dbReference>
<name>A0AAV2H6X7_LYMST</name>